<dbReference type="GO" id="GO:0042742">
    <property type="term" value="P:defense response to bacterium"/>
    <property type="evidence" value="ECO:0007669"/>
    <property type="project" value="UniProtKB-KW"/>
</dbReference>
<name>A0A2Z4PXK7_9GAMM</name>
<reference evidence="4 5" key="1">
    <citation type="submission" date="2016-06" db="EMBL/GenBank/DDBJ databases">
        <title>The sequenced genome of the ice-adhering bacterium Marinomonas primoryensis, from Antarctica.</title>
        <authorList>
            <person name="Graham L."/>
            <person name="Vance T.D.R."/>
            <person name="Davies P.L."/>
        </authorList>
    </citation>
    <scope>NUCLEOTIDE SEQUENCE [LARGE SCALE GENOMIC DNA]</scope>
    <source>
        <strain evidence="4 5">AceL</strain>
    </source>
</reference>
<dbReference type="InterPro" id="IPR023347">
    <property type="entry name" value="Lysozyme_dom_sf"/>
</dbReference>
<evidence type="ECO:0000256" key="1">
    <source>
        <dbReference type="ARBA" id="ARBA00022529"/>
    </source>
</evidence>
<evidence type="ECO:0000256" key="2">
    <source>
        <dbReference type="ARBA" id="ARBA00022638"/>
    </source>
</evidence>
<dbReference type="EMBL" id="CP016181">
    <property type="protein sequence ID" value="AWY02253.1"/>
    <property type="molecule type" value="Genomic_DNA"/>
</dbReference>
<gene>
    <name evidence="4" type="ORF">A8139_02290</name>
</gene>
<keyword evidence="1" id="KW-0929">Antimicrobial</keyword>
<keyword evidence="2" id="KW-0081">Bacteriolytic enzyme</keyword>
<dbReference type="Pfam" id="PF16754">
    <property type="entry name" value="Pesticin"/>
    <property type="match status" value="1"/>
</dbReference>
<feature type="domain" description="Pesticin C-terminal" evidence="3">
    <location>
        <begin position="53"/>
        <end position="192"/>
    </location>
</feature>
<dbReference type="Gene3D" id="1.10.530.40">
    <property type="match status" value="1"/>
</dbReference>
<dbReference type="GO" id="GO:0003796">
    <property type="term" value="F:lysozyme activity"/>
    <property type="evidence" value="ECO:0007669"/>
    <property type="project" value="InterPro"/>
</dbReference>
<sequence length="258" mass="29531">MTTSLSTLSESLQGKDSIDDEMDKKWLIVPKGSLTFDSEGDDQERSVYFTRVPHIPHNGEEVIGESGITIGRGLDLGSRKASQVNTLFKNAAQHASPISEALLTWLKGGAGKKKQDAFDYWKTLDAQVPKEEQHITRKMQYYLFQGIYSEYEEKTKELTTKADVCKKYLGGNKIHWNALPENVKEVLIDLTYRGDYTGSDDTRGNTRKVIVPAVYKDQQEGLKGDRSDFYRVMKNERLWKIKFGIDDNRHEKRTEKLE</sequence>
<protein>
    <recommendedName>
        <fullName evidence="3">Pesticin C-terminal domain-containing protein</fullName>
    </recommendedName>
</protein>
<evidence type="ECO:0000313" key="5">
    <source>
        <dbReference type="Proteomes" id="UP000249898"/>
    </source>
</evidence>
<accession>A0A2Z4PXK7</accession>
<proteinExistence type="predicted"/>
<dbReference type="GO" id="GO:0031640">
    <property type="term" value="P:killing of cells of another organism"/>
    <property type="evidence" value="ECO:0007669"/>
    <property type="project" value="UniProtKB-KW"/>
</dbReference>
<dbReference type="InterPro" id="IPR031922">
    <property type="entry name" value="Pesticin_C"/>
</dbReference>
<evidence type="ECO:0000259" key="3">
    <source>
        <dbReference type="Pfam" id="PF16754"/>
    </source>
</evidence>
<evidence type="ECO:0000313" key="4">
    <source>
        <dbReference type="EMBL" id="AWY02253.1"/>
    </source>
</evidence>
<organism evidence="4 5">
    <name type="scientific">Marinomonas primoryensis</name>
    <dbReference type="NCBI Taxonomy" id="178399"/>
    <lineage>
        <taxon>Bacteria</taxon>
        <taxon>Pseudomonadati</taxon>
        <taxon>Pseudomonadota</taxon>
        <taxon>Gammaproteobacteria</taxon>
        <taxon>Oceanospirillales</taxon>
        <taxon>Oceanospirillaceae</taxon>
        <taxon>Marinomonas</taxon>
    </lineage>
</organism>
<dbReference type="Proteomes" id="UP000249898">
    <property type="component" value="Chromosome"/>
</dbReference>
<dbReference type="AlphaFoldDB" id="A0A2Z4PXK7"/>